<comment type="caution">
    <text evidence="2">The sequence shown here is derived from an EMBL/GenBank/DDBJ whole genome shotgun (WGS) entry which is preliminary data.</text>
</comment>
<accession>A0A5C5W9B3</accession>
<organism evidence="2 3">
    <name type="scientific">Botrimarina hoheduenensis</name>
    <dbReference type="NCBI Taxonomy" id="2528000"/>
    <lineage>
        <taxon>Bacteria</taxon>
        <taxon>Pseudomonadati</taxon>
        <taxon>Planctomycetota</taxon>
        <taxon>Planctomycetia</taxon>
        <taxon>Pirellulales</taxon>
        <taxon>Lacipirellulaceae</taxon>
        <taxon>Botrimarina</taxon>
    </lineage>
</organism>
<dbReference type="EMBL" id="SJPH01000002">
    <property type="protein sequence ID" value="TWT47466.1"/>
    <property type="molecule type" value="Genomic_DNA"/>
</dbReference>
<dbReference type="PANTHER" id="PTHR43179">
    <property type="entry name" value="RHAMNOSYLTRANSFERASE WBBL"/>
    <property type="match status" value="1"/>
</dbReference>
<dbReference type="RefSeq" id="WP_146572096.1">
    <property type="nucleotide sequence ID" value="NZ_SJPH01000002.1"/>
</dbReference>
<dbReference type="AlphaFoldDB" id="A0A5C5W9B3"/>
<dbReference type="Gene3D" id="3.90.550.10">
    <property type="entry name" value="Spore Coat Polysaccharide Biosynthesis Protein SpsA, Chain A"/>
    <property type="match status" value="1"/>
</dbReference>
<evidence type="ECO:0000313" key="3">
    <source>
        <dbReference type="Proteomes" id="UP000318995"/>
    </source>
</evidence>
<dbReference type="GO" id="GO:0016740">
    <property type="term" value="F:transferase activity"/>
    <property type="evidence" value="ECO:0007669"/>
    <property type="project" value="UniProtKB-KW"/>
</dbReference>
<dbReference type="PANTHER" id="PTHR43179:SF7">
    <property type="entry name" value="RHAMNOSYLTRANSFERASE WBBL"/>
    <property type="match status" value="1"/>
</dbReference>
<dbReference type="OrthoDB" id="8936324at2"/>
<dbReference type="Proteomes" id="UP000318995">
    <property type="component" value="Unassembled WGS sequence"/>
</dbReference>
<dbReference type="SUPFAM" id="SSF53448">
    <property type="entry name" value="Nucleotide-diphospho-sugar transferases"/>
    <property type="match status" value="1"/>
</dbReference>
<dbReference type="InterPro" id="IPR029044">
    <property type="entry name" value="Nucleotide-diphossugar_trans"/>
</dbReference>
<evidence type="ECO:0000313" key="2">
    <source>
        <dbReference type="EMBL" id="TWT47466.1"/>
    </source>
</evidence>
<dbReference type="Pfam" id="PF00535">
    <property type="entry name" value="Glycos_transf_2"/>
    <property type="match status" value="1"/>
</dbReference>
<name>A0A5C5W9B3_9BACT</name>
<protein>
    <submittedName>
        <fullName evidence="2">Glycosyl transferase family 2</fullName>
    </submittedName>
</protein>
<keyword evidence="2" id="KW-0808">Transferase</keyword>
<dbReference type="InterPro" id="IPR001173">
    <property type="entry name" value="Glyco_trans_2-like"/>
</dbReference>
<keyword evidence="3" id="KW-1185">Reference proteome</keyword>
<evidence type="ECO:0000259" key="1">
    <source>
        <dbReference type="Pfam" id="PF00535"/>
    </source>
</evidence>
<reference evidence="2 3" key="1">
    <citation type="submission" date="2019-02" db="EMBL/GenBank/DDBJ databases">
        <title>Deep-cultivation of Planctomycetes and their phenomic and genomic characterization uncovers novel biology.</title>
        <authorList>
            <person name="Wiegand S."/>
            <person name="Jogler M."/>
            <person name="Boedeker C."/>
            <person name="Pinto D."/>
            <person name="Vollmers J."/>
            <person name="Rivas-Marin E."/>
            <person name="Kohn T."/>
            <person name="Peeters S.H."/>
            <person name="Heuer A."/>
            <person name="Rast P."/>
            <person name="Oberbeckmann S."/>
            <person name="Bunk B."/>
            <person name="Jeske O."/>
            <person name="Meyerdierks A."/>
            <person name="Storesund J.E."/>
            <person name="Kallscheuer N."/>
            <person name="Luecker S."/>
            <person name="Lage O.M."/>
            <person name="Pohl T."/>
            <person name="Merkel B.J."/>
            <person name="Hornburger P."/>
            <person name="Mueller R.-W."/>
            <person name="Bruemmer F."/>
            <person name="Labrenz M."/>
            <person name="Spormann A.M."/>
            <person name="Op Den Camp H."/>
            <person name="Overmann J."/>
            <person name="Amann R."/>
            <person name="Jetten M.S.M."/>
            <person name="Mascher T."/>
            <person name="Medema M.H."/>
            <person name="Devos D.P."/>
            <person name="Kaster A.-K."/>
            <person name="Ovreas L."/>
            <person name="Rohde M."/>
            <person name="Galperin M.Y."/>
            <person name="Jogler C."/>
        </authorList>
    </citation>
    <scope>NUCLEOTIDE SEQUENCE [LARGE SCALE GENOMIC DNA]</scope>
    <source>
        <strain evidence="2 3">Pla111</strain>
    </source>
</reference>
<feature type="domain" description="Glycosyltransferase 2-like" evidence="1">
    <location>
        <begin position="17"/>
        <end position="137"/>
    </location>
</feature>
<proteinExistence type="predicted"/>
<gene>
    <name evidence="2" type="ORF">Pla111_10800</name>
</gene>
<sequence>MSDPIATIGFVPREVFSTTQRSLEALYERTAEPFNLVCIDGASPPEVANYLRAAATEKGFTLLRTDRYVTPNEARNLAARWALENTPDKPIVFVDNDVLVSPGWLGAMVDCANETEAWLVGPAYYEHLPEEHKLHMYGGVCRIEVDADGRRRYLEKHSLQHQTADQIDEPLKRQKTELIEYHTVLVSLEVFRQTGLLDEGLLCHAEHGDLCLTVREAGGEVWLEPEARITYAPPRRLSEADAEFFFLRWSEAWMRANQQHMAEKWRLDTTDQDRGRGLQWVAEHRRLGLNSLRTLRKAIGKKLSRSVEKRVVAPLERISNRRRYPYKKYANLPPVSVELVHQPGTARLVA</sequence>